<dbReference type="SUPFAM" id="SSF55785">
    <property type="entry name" value="PYP-like sensor domain (PAS domain)"/>
    <property type="match status" value="1"/>
</dbReference>
<dbReference type="InterPro" id="IPR011102">
    <property type="entry name" value="Sig_transdc_His_kinase_HWE"/>
</dbReference>
<dbReference type="InterPro" id="IPR022641">
    <property type="entry name" value="CheR_N"/>
</dbReference>
<feature type="active site" evidence="10">
    <location>
        <position position="161"/>
    </location>
</feature>
<feature type="domain" description="CheB-type methylesterase" evidence="12">
    <location>
        <begin position="30"/>
        <end position="219"/>
    </location>
</feature>
<evidence type="ECO:0000256" key="4">
    <source>
        <dbReference type="ARBA" id="ARBA00022603"/>
    </source>
</evidence>
<feature type="active site" evidence="10">
    <location>
        <position position="69"/>
    </location>
</feature>
<feature type="domain" description="CheR-type methyltransferase" evidence="13">
    <location>
        <begin position="223"/>
        <end position="497"/>
    </location>
</feature>
<dbReference type="Pfam" id="PF01339">
    <property type="entry name" value="CheB_methylest"/>
    <property type="match status" value="1"/>
</dbReference>
<evidence type="ECO:0000256" key="8">
    <source>
        <dbReference type="ARBA" id="ARBA00022777"/>
    </source>
</evidence>
<keyword evidence="7" id="KW-0547">Nucleotide-binding</keyword>
<evidence type="ECO:0000256" key="7">
    <source>
        <dbReference type="ARBA" id="ARBA00022741"/>
    </source>
</evidence>
<dbReference type="Proteomes" id="UP000317214">
    <property type="component" value="Chromosome"/>
</dbReference>
<proteinExistence type="predicted"/>
<keyword evidence="4" id="KW-0489">Methyltransferase</keyword>
<keyword evidence="11" id="KW-0175">Coiled coil</keyword>
<dbReference type="Pfam" id="PF08447">
    <property type="entry name" value="PAS_3"/>
    <property type="match status" value="1"/>
</dbReference>
<gene>
    <name evidence="14" type="ORF">D5366_08855</name>
</gene>
<name>A0A4Y6V5G4_9PROT</name>
<evidence type="ECO:0000259" key="12">
    <source>
        <dbReference type="PROSITE" id="PS50122"/>
    </source>
</evidence>
<dbReference type="KEGG" id="ntn:D5366_08855"/>
<dbReference type="OrthoDB" id="5287260at2"/>
<evidence type="ECO:0000256" key="10">
    <source>
        <dbReference type="PROSITE-ProRule" id="PRU00050"/>
    </source>
</evidence>
<keyword evidence="6" id="KW-0949">S-adenosyl-L-methionine</keyword>
<evidence type="ECO:0000313" key="15">
    <source>
        <dbReference type="Proteomes" id="UP000317214"/>
    </source>
</evidence>
<keyword evidence="9" id="KW-0067">ATP-binding</keyword>
<dbReference type="InterPro" id="IPR036804">
    <property type="entry name" value="CheR_N_sf"/>
</dbReference>
<dbReference type="Gene3D" id="3.40.50.150">
    <property type="entry name" value="Vaccinia Virus protein VP39"/>
    <property type="match status" value="1"/>
</dbReference>
<keyword evidence="10" id="KW-0145">Chemotaxis</keyword>
<dbReference type="InterPro" id="IPR013655">
    <property type="entry name" value="PAS_fold_3"/>
</dbReference>
<keyword evidence="5" id="KW-0808">Transferase</keyword>
<dbReference type="SUPFAM" id="SSF47757">
    <property type="entry name" value="Chemotaxis receptor methyltransferase CheR, N-terminal domain"/>
    <property type="match status" value="1"/>
</dbReference>
<evidence type="ECO:0000256" key="1">
    <source>
        <dbReference type="ARBA" id="ARBA00000085"/>
    </source>
</evidence>
<keyword evidence="15" id="KW-1185">Reference proteome</keyword>
<dbReference type="Pfam" id="PF01739">
    <property type="entry name" value="CheR"/>
    <property type="match status" value="1"/>
</dbReference>
<dbReference type="InterPro" id="IPR035965">
    <property type="entry name" value="PAS-like_dom_sf"/>
</dbReference>
<comment type="catalytic activity">
    <reaction evidence="2">
        <text>L-glutamyl-[protein] + S-adenosyl-L-methionine = [protein]-L-glutamate 5-O-methyl ester + S-adenosyl-L-homocysteine</text>
        <dbReference type="Rhea" id="RHEA:24452"/>
        <dbReference type="Rhea" id="RHEA-COMP:10208"/>
        <dbReference type="Rhea" id="RHEA-COMP:10311"/>
        <dbReference type="ChEBI" id="CHEBI:29973"/>
        <dbReference type="ChEBI" id="CHEBI:57856"/>
        <dbReference type="ChEBI" id="CHEBI:59789"/>
        <dbReference type="ChEBI" id="CHEBI:82795"/>
        <dbReference type="EC" id="2.1.1.80"/>
    </reaction>
</comment>
<evidence type="ECO:0000259" key="13">
    <source>
        <dbReference type="PROSITE" id="PS50123"/>
    </source>
</evidence>
<evidence type="ECO:0000256" key="6">
    <source>
        <dbReference type="ARBA" id="ARBA00022691"/>
    </source>
</evidence>
<dbReference type="InterPro" id="IPR050903">
    <property type="entry name" value="Bact_Chemotaxis_MeTrfase"/>
</dbReference>
<dbReference type="PROSITE" id="PS50122">
    <property type="entry name" value="CHEB"/>
    <property type="match status" value="1"/>
</dbReference>
<feature type="coiled-coil region" evidence="11">
    <location>
        <begin position="651"/>
        <end position="720"/>
    </location>
</feature>
<dbReference type="GO" id="GO:0008983">
    <property type="term" value="F:protein-glutamate O-methyltransferase activity"/>
    <property type="evidence" value="ECO:0007669"/>
    <property type="project" value="UniProtKB-EC"/>
</dbReference>
<dbReference type="InterPro" id="IPR000780">
    <property type="entry name" value="CheR_MeTrfase"/>
</dbReference>
<dbReference type="InterPro" id="IPR029063">
    <property type="entry name" value="SAM-dependent_MTases_sf"/>
</dbReference>
<dbReference type="Gene3D" id="3.30.450.20">
    <property type="entry name" value="PAS domain"/>
    <property type="match status" value="2"/>
</dbReference>
<keyword evidence="8" id="KW-0418">Kinase</keyword>
<dbReference type="Pfam" id="PF07536">
    <property type="entry name" value="HWE_HK"/>
    <property type="match status" value="1"/>
</dbReference>
<dbReference type="EMBL" id="CP032485">
    <property type="protein sequence ID" value="QDH25299.1"/>
    <property type="molecule type" value="Genomic_DNA"/>
</dbReference>
<evidence type="ECO:0000313" key="14">
    <source>
        <dbReference type="EMBL" id="QDH25299.1"/>
    </source>
</evidence>
<dbReference type="Gene3D" id="1.10.155.10">
    <property type="entry name" value="Chemotaxis receptor methyltransferase CheR, N-terminal domain"/>
    <property type="match status" value="1"/>
</dbReference>
<sequence length="1160" mass="130303">MLLQPLHRRKSCWTKLMLPTYEPTAQTSTTKSSPFVVGVGSSAGGIEALRSMFTAAQCPTNMAFVIVQHLDPDYNSLLAQLLDRHTGLTVLQCEGGEKLLSDHVYIIPPGHGLLLERGQLQLTDFAQPRGLRRPIDDFFRSLALDQKNNAACVILSGTGADGTVGAQIIKENGGICIAQAPDTARYDSMPLSAISTGLMDFQLNPSDIIPHLQDYIKRVEEAPFNANISFIHEQMDELCRELRLAVGHDFSNYKRSTLLRRIARRMHIVGIESEAQYLQLIKNDPNESQALFKDFLINVTKFFRDPDAFKQLHEKVIEPLVHKTLPHDELRVWVPGCSSGEEAYSIAMLFAETIRMSGLNNRITVQIFASDIDEQMLSVAREATYPLASLVDIPERFKERYVTPLSDKFKITPYIRNMVRFSNHNLLRDPPFSKIDLVSCRNVLIYFNDVLQKAVVPILHFATKPDRFLFLGPSDSMGRFEGYFTTIDAQARLFTRSHEQKNYPLSLPTSGHQKNKKERIFPDHSANDKKNNKNIAHHILHKYAPPSVVINKENEIISAYGKLGRYFNFPVSNIDGANIFTLSGPDLRNVLGPVIRETRTKLRKVIAKKIEIRAEFVLHTVDIACDPIDNETLLIVFLEAAAPSTRLDDDFEDFENNHDHVEQLENELQQARYSLRMATEELETANEELKSSNEEMMSMNEELQSTNEELSTVNDELKIKIGQLSISNTDLKNFLDSTNLAVIVIDDKACIRNFTHAVTHLFPLKNPDKGRPLADVSSSFDIGDYYLDAINVAKGGAVVQKRIATRDQNRVFSLKILPYHSDTATISGATLVFTDITDALSLERQLSAERDRLNLAIKAAQIGIWTYCPSISQNTLDIGNGSFINPHSSVPHTGALIFPSDQNLLIEKLDLAIKGVEKFDYSFRVILSNGETRWIRGYGHLISHKNPVTLIGVSIDVTPEHTLVETRELMVREMNHRIKNLFAIIGSMITIAAQRHDNVPNFAKSMRERIVALGTAHAATPTSHNHDQLALRDLIVAILAPYKDLAHLSISGPAILIHQDALSSLALIFHEWSTNAVKYGALDSDAKGTLTIEWGMQGETLLLKWSEEKQRQRSFSHEKGFGRILEDISIRQLGATSETYAEGNLFSKTLSLPKRCYSHE</sequence>
<dbReference type="GO" id="GO:0005737">
    <property type="term" value="C:cytoplasm"/>
    <property type="evidence" value="ECO:0007669"/>
    <property type="project" value="InterPro"/>
</dbReference>
<accession>A0A4Y6V5G4</accession>
<protein>
    <submittedName>
        <fullName evidence="14">Chemotaxis protein</fullName>
    </submittedName>
</protein>
<reference evidence="14 15" key="1">
    <citation type="submission" date="2018-09" db="EMBL/GenBank/DDBJ databases">
        <title>The complete genome sequence of Neokomagataea tanensis NBRC 106556(T).</title>
        <authorList>
            <person name="Chua K.-O."/>
            <person name="See-Too W.-S."/>
            <person name="Hong K.-W."/>
            <person name="Yin W.-F."/>
            <person name="Chan K.-G."/>
        </authorList>
    </citation>
    <scope>NUCLEOTIDE SEQUENCE [LARGE SCALE GENOMIC DNA]</scope>
    <source>
        <strain evidence="15">AH13 \ NBRC 106556</strain>
    </source>
</reference>
<dbReference type="PANTHER" id="PTHR24422">
    <property type="entry name" value="CHEMOTAXIS PROTEIN METHYLTRANSFERASE"/>
    <property type="match status" value="1"/>
</dbReference>
<dbReference type="InterPro" id="IPR035909">
    <property type="entry name" value="CheB_C"/>
</dbReference>
<dbReference type="GO" id="GO:0008984">
    <property type="term" value="F:protein-glutamate methylesterase activity"/>
    <property type="evidence" value="ECO:0007669"/>
    <property type="project" value="InterPro"/>
</dbReference>
<dbReference type="Pfam" id="PF03705">
    <property type="entry name" value="CheR_N"/>
    <property type="match status" value="1"/>
</dbReference>
<dbReference type="PROSITE" id="PS50123">
    <property type="entry name" value="CHER"/>
    <property type="match status" value="1"/>
</dbReference>
<dbReference type="PRINTS" id="PR00996">
    <property type="entry name" value="CHERMTFRASE"/>
</dbReference>
<feature type="active site" evidence="10">
    <location>
        <position position="42"/>
    </location>
</feature>
<evidence type="ECO:0000256" key="3">
    <source>
        <dbReference type="ARBA" id="ARBA00022553"/>
    </source>
</evidence>
<dbReference type="Gene3D" id="3.40.50.180">
    <property type="entry name" value="Methylesterase CheB, C-terminal domain"/>
    <property type="match status" value="1"/>
</dbReference>
<dbReference type="InterPro" id="IPR022642">
    <property type="entry name" value="CheR_C"/>
</dbReference>
<dbReference type="SUPFAM" id="SSF53335">
    <property type="entry name" value="S-adenosyl-L-methionine-dependent methyltransferases"/>
    <property type="match status" value="1"/>
</dbReference>
<dbReference type="GO" id="GO:0005524">
    <property type="term" value="F:ATP binding"/>
    <property type="evidence" value="ECO:0007669"/>
    <property type="project" value="UniProtKB-KW"/>
</dbReference>
<evidence type="ECO:0000256" key="2">
    <source>
        <dbReference type="ARBA" id="ARBA00001541"/>
    </source>
</evidence>
<dbReference type="SMART" id="SM00138">
    <property type="entry name" value="MeTrc"/>
    <property type="match status" value="1"/>
</dbReference>
<dbReference type="SMART" id="SM00911">
    <property type="entry name" value="HWE_HK"/>
    <property type="match status" value="1"/>
</dbReference>
<evidence type="ECO:0000256" key="5">
    <source>
        <dbReference type="ARBA" id="ARBA00022679"/>
    </source>
</evidence>
<dbReference type="AlphaFoldDB" id="A0A4Y6V5G4"/>
<dbReference type="SUPFAM" id="SSF52738">
    <property type="entry name" value="Methylesterase CheB, C-terminal domain"/>
    <property type="match status" value="1"/>
</dbReference>
<dbReference type="InterPro" id="IPR000673">
    <property type="entry name" value="Sig_transdc_resp-reg_Me-estase"/>
</dbReference>
<comment type="catalytic activity">
    <reaction evidence="1">
        <text>ATP + protein L-histidine = ADP + protein N-phospho-L-histidine.</text>
        <dbReference type="EC" id="2.7.13.3"/>
    </reaction>
</comment>
<evidence type="ECO:0000256" key="11">
    <source>
        <dbReference type="SAM" id="Coils"/>
    </source>
</evidence>
<evidence type="ECO:0000256" key="9">
    <source>
        <dbReference type="ARBA" id="ARBA00022840"/>
    </source>
</evidence>
<dbReference type="PANTHER" id="PTHR24422:SF27">
    <property type="entry name" value="PROTEIN-GLUTAMATE O-METHYLTRANSFERASE"/>
    <property type="match status" value="1"/>
</dbReference>
<dbReference type="GO" id="GO:0000156">
    <property type="term" value="F:phosphorelay response regulator activity"/>
    <property type="evidence" value="ECO:0007669"/>
    <property type="project" value="InterPro"/>
</dbReference>
<dbReference type="CDD" id="cd16434">
    <property type="entry name" value="CheB-CheR_fusion"/>
    <property type="match status" value="1"/>
</dbReference>
<dbReference type="GO" id="GO:0006935">
    <property type="term" value="P:chemotaxis"/>
    <property type="evidence" value="ECO:0007669"/>
    <property type="project" value="UniProtKB-UniRule"/>
</dbReference>
<dbReference type="GO" id="GO:0004673">
    <property type="term" value="F:protein histidine kinase activity"/>
    <property type="evidence" value="ECO:0007669"/>
    <property type="project" value="UniProtKB-EC"/>
</dbReference>
<dbReference type="Pfam" id="PF13596">
    <property type="entry name" value="PAS_10"/>
    <property type="match status" value="1"/>
</dbReference>
<keyword evidence="10" id="KW-0378">Hydrolase</keyword>
<keyword evidence="3" id="KW-0597">Phosphoprotein</keyword>
<dbReference type="GO" id="GO:0032259">
    <property type="term" value="P:methylation"/>
    <property type="evidence" value="ECO:0007669"/>
    <property type="project" value="UniProtKB-KW"/>
</dbReference>
<organism evidence="14 15">
    <name type="scientific">Neokomagataea tanensis</name>
    <dbReference type="NCBI Taxonomy" id="661191"/>
    <lineage>
        <taxon>Bacteria</taxon>
        <taxon>Pseudomonadati</taxon>
        <taxon>Pseudomonadota</taxon>
        <taxon>Alphaproteobacteria</taxon>
        <taxon>Acetobacterales</taxon>
        <taxon>Acetobacteraceae</taxon>
        <taxon>Neokomagataea</taxon>
    </lineage>
</organism>